<evidence type="ECO:0000256" key="1">
    <source>
        <dbReference type="SAM" id="Phobius"/>
    </source>
</evidence>
<reference evidence="2 3" key="1">
    <citation type="submission" date="2020-08" db="EMBL/GenBank/DDBJ databases">
        <title>Genomic Encyclopedia of Type Strains, Phase IV (KMG-IV): sequencing the most valuable type-strain genomes for metagenomic binning, comparative biology and taxonomic classification.</title>
        <authorList>
            <person name="Goeker M."/>
        </authorList>
    </citation>
    <scope>NUCLEOTIDE SEQUENCE [LARGE SCALE GENOMIC DNA]</scope>
    <source>
        <strain evidence="2 3">DSM 26723</strain>
    </source>
</reference>
<dbReference type="Proteomes" id="UP000588068">
    <property type="component" value="Unassembled WGS sequence"/>
</dbReference>
<accession>A0A841HNG0</accession>
<evidence type="ECO:0000313" key="3">
    <source>
        <dbReference type="Proteomes" id="UP000588068"/>
    </source>
</evidence>
<dbReference type="EMBL" id="JACHHZ010000003">
    <property type="protein sequence ID" value="MBB6094293.1"/>
    <property type="molecule type" value="Genomic_DNA"/>
</dbReference>
<protein>
    <submittedName>
        <fullName evidence="2">Multicomponent K+:H+ antiporter subunit G</fullName>
    </submittedName>
</protein>
<feature type="transmembrane region" description="Helical" evidence="1">
    <location>
        <begin position="51"/>
        <end position="70"/>
    </location>
</feature>
<dbReference type="InterPro" id="IPR005133">
    <property type="entry name" value="PhaG_MnhG_YufB"/>
</dbReference>
<comment type="caution">
    <text evidence="2">The sequence shown here is derived from an EMBL/GenBank/DDBJ whole genome shotgun (WGS) entry which is preliminary data.</text>
</comment>
<feature type="transmembrane region" description="Helical" evidence="1">
    <location>
        <begin position="76"/>
        <end position="98"/>
    </location>
</feature>
<dbReference type="NCBIfam" id="TIGR01300">
    <property type="entry name" value="CPA3_mnhG_phaG"/>
    <property type="match status" value="1"/>
</dbReference>
<feature type="transmembrane region" description="Helical" evidence="1">
    <location>
        <begin position="6"/>
        <end position="30"/>
    </location>
</feature>
<name>A0A841HNG0_9GAMM</name>
<dbReference type="PANTHER" id="PTHR34703">
    <property type="entry name" value="ANTIPORTER SUBUNIT MNHG2-RELATED"/>
    <property type="match status" value="1"/>
</dbReference>
<sequence length="116" mass="12504">MSTIDLPAWAAIPASILLIIGGSLALIGSIGLLKLPSFYMRMHSPSMGNTLGAGCVLVASMLVSSALLHRPVFHEVLITLFMVMTAPVSATLIMRGAIYRTRVNAERQRRHTDVES</sequence>
<organism evidence="2 3">
    <name type="scientific">Povalibacter uvarum</name>
    <dbReference type="NCBI Taxonomy" id="732238"/>
    <lineage>
        <taxon>Bacteria</taxon>
        <taxon>Pseudomonadati</taxon>
        <taxon>Pseudomonadota</taxon>
        <taxon>Gammaproteobacteria</taxon>
        <taxon>Steroidobacterales</taxon>
        <taxon>Steroidobacteraceae</taxon>
        <taxon>Povalibacter</taxon>
    </lineage>
</organism>
<dbReference type="GO" id="GO:0015385">
    <property type="term" value="F:sodium:proton antiporter activity"/>
    <property type="evidence" value="ECO:0007669"/>
    <property type="project" value="TreeGrafter"/>
</dbReference>
<proteinExistence type="predicted"/>
<keyword evidence="1" id="KW-0472">Membrane</keyword>
<gene>
    <name evidence="2" type="ORF">HNQ60_003174</name>
</gene>
<dbReference type="RefSeq" id="WP_184333432.1">
    <property type="nucleotide sequence ID" value="NZ_JACHHZ010000003.1"/>
</dbReference>
<dbReference type="AlphaFoldDB" id="A0A841HNG0"/>
<dbReference type="PANTHER" id="PTHR34703:SF1">
    <property type="entry name" value="ANTIPORTER SUBUNIT MNHG2-RELATED"/>
    <property type="match status" value="1"/>
</dbReference>
<keyword evidence="1" id="KW-1133">Transmembrane helix</keyword>
<keyword evidence="1" id="KW-0812">Transmembrane</keyword>
<dbReference type="Pfam" id="PF03334">
    <property type="entry name" value="PhaG_MnhG_YufB"/>
    <property type="match status" value="1"/>
</dbReference>
<keyword evidence="3" id="KW-1185">Reference proteome</keyword>
<evidence type="ECO:0000313" key="2">
    <source>
        <dbReference type="EMBL" id="MBB6094293.1"/>
    </source>
</evidence>